<dbReference type="AlphaFoldDB" id="A0A670IIY5"/>
<dbReference type="Proteomes" id="UP000472272">
    <property type="component" value="Chromosome 8"/>
</dbReference>
<evidence type="ECO:0000256" key="1">
    <source>
        <dbReference type="SAM" id="SignalP"/>
    </source>
</evidence>
<feature type="signal peptide" evidence="1">
    <location>
        <begin position="1"/>
        <end position="25"/>
    </location>
</feature>
<organism evidence="2 3">
    <name type="scientific">Podarcis muralis</name>
    <name type="common">Wall lizard</name>
    <name type="synonym">Lacerta muralis</name>
    <dbReference type="NCBI Taxonomy" id="64176"/>
    <lineage>
        <taxon>Eukaryota</taxon>
        <taxon>Metazoa</taxon>
        <taxon>Chordata</taxon>
        <taxon>Craniata</taxon>
        <taxon>Vertebrata</taxon>
        <taxon>Euteleostomi</taxon>
        <taxon>Lepidosauria</taxon>
        <taxon>Squamata</taxon>
        <taxon>Bifurcata</taxon>
        <taxon>Unidentata</taxon>
        <taxon>Episquamata</taxon>
        <taxon>Laterata</taxon>
        <taxon>Lacertibaenia</taxon>
        <taxon>Lacertidae</taxon>
        <taxon>Podarcis</taxon>
    </lineage>
</organism>
<protein>
    <submittedName>
        <fullName evidence="2">Uncharacterized protein</fullName>
    </submittedName>
</protein>
<feature type="chain" id="PRO_5025434616" evidence="1">
    <location>
        <begin position="26"/>
        <end position="67"/>
    </location>
</feature>
<keyword evidence="1" id="KW-0732">Signal</keyword>
<evidence type="ECO:0000313" key="3">
    <source>
        <dbReference type="Proteomes" id="UP000472272"/>
    </source>
</evidence>
<proteinExistence type="predicted"/>
<sequence>MKLHNRISAVICAFISLLFLLIALGSDYWQQIGNLHSGLWNVCMPKCIHIGMAVPPQNGCCGKQRNR</sequence>
<keyword evidence="3" id="KW-1185">Reference proteome</keyword>
<dbReference type="Gene3D" id="1.20.140.150">
    <property type="match status" value="1"/>
</dbReference>
<reference evidence="2 3" key="1">
    <citation type="journal article" date="2019" name="Proc. Natl. Acad. Sci. U.S.A.">
        <title>Regulatory changes in pterin and carotenoid genes underlie balanced color polymorphisms in the wall lizard.</title>
        <authorList>
            <person name="Andrade P."/>
            <person name="Pinho C."/>
            <person name="Perez I de Lanuza G."/>
            <person name="Afonso S."/>
            <person name="Brejcha J."/>
            <person name="Rubin C.J."/>
            <person name="Wallerman O."/>
            <person name="Pereira P."/>
            <person name="Sabatino S.J."/>
            <person name="Bellati A."/>
            <person name="Pellitteri-Rosa D."/>
            <person name="Bosakova Z."/>
            <person name="Bunikis I."/>
            <person name="Carretero M.A."/>
            <person name="Feiner N."/>
            <person name="Marsik P."/>
            <person name="Pauperio F."/>
            <person name="Salvi D."/>
            <person name="Soler L."/>
            <person name="While G.M."/>
            <person name="Uller T."/>
            <person name="Font E."/>
            <person name="Andersson L."/>
            <person name="Carneiro M."/>
        </authorList>
    </citation>
    <scope>NUCLEOTIDE SEQUENCE</scope>
</reference>
<dbReference type="Ensembl" id="ENSPMRT00000012299.1">
    <property type="protein sequence ID" value="ENSPMRP00000011516.1"/>
    <property type="gene ID" value="ENSPMRG00000007713.1"/>
</dbReference>
<name>A0A670IIY5_PODMU</name>
<reference evidence="2" key="2">
    <citation type="submission" date="2025-08" db="UniProtKB">
        <authorList>
            <consortium name="Ensembl"/>
        </authorList>
    </citation>
    <scope>IDENTIFICATION</scope>
</reference>
<reference evidence="2" key="3">
    <citation type="submission" date="2025-09" db="UniProtKB">
        <authorList>
            <consortium name="Ensembl"/>
        </authorList>
    </citation>
    <scope>IDENTIFICATION</scope>
</reference>
<accession>A0A670IIY5</accession>
<evidence type="ECO:0000313" key="2">
    <source>
        <dbReference type="Ensembl" id="ENSPMRP00000011516.1"/>
    </source>
</evidence>